<organism evidence="3 4">
    <name type="scientific">Astyanax mexicanus</name>
    <name type="common">Blind cave fish</name>
    <name type="synonym">Astyanax fasciatus mexicanus</name>
    <dbReference type="NCBI Taxonomy" id="7994"/>
    <lineage>
        <taxon>Eukaryota</taxon>
        <taxon>Metazoa</taxon>
        <taxon>Chordata</taxon>
        <taxon>Craniata</taxon>
        <taxon>Vertebrata</taxon>
        <taxon>Euteleostomi</taxon>
        <taxon>Actinopterygii</taxon>
        <taxon>Neopterygii</taxon>
        <taxon>Teleostei</taxon>
        <taxon>Ostariophysi</taxon>
        <taxon>Characiformes</taxon>
        <taxon>Characoidei</taxon>
        <taxon>Acestrorhamphidae</taxon>
        <taxon>Acestrorhamphinae</taxon>
        <taxon>Astyanax</taxon>
    </lineage>
</organism>
<dbReference type="Bgee" id="ENSAMXG00000035697">
    <property type="expression patterns" value="Expressed in pharyngeal gill and 14 other cell types or tissues"/>
</dbReference>
<dbReference type="CTD" id="5552"/>
<name>A0A3B1K1J3_ASTMX</name>
<dbReference type="Proteomes" id="UP000018467">
    <property type="component" value="Unassembled WGS sequence"/>
</dbReference>
<evidence type="ECO:0000313" key="3">
    <source>
        <dbReference type="Ensembl" id="ENSAMXP00000047955.1"/>
    </source>
</evidence>
<keyword evidence="4" id="KW-1185">Reference proteome</keyword>
<dbReference type="OrthoDB" id="9884289at2759"/>
<feature type="region of interest" description="Disordered" evidence="1">
    <location>
        <begin position="130"/>
        <end position="154"/>
    </location>
</feature>
<feature type="signal peptide" evidence="2">
    <location>
        <begin position="1"/>
        <end position="23"/>
    </location>
</feature>
<dbReference type="GeneID" id="103046092"/>
<dbReference type="Ensembl" id="ENSAMXT00000050276.1">
    <property type="protein sequence ID" value="ENSAMXP00000047955.1"/>
    <property type="gene ID" value="ENSAMXG00000035697.1"/>
</dbReference>
<accession>A0A3B1K1J3</accession>
<reference evidence="4" key="2">
    <citation type="journal article" date="2014" name="Nat. Commun.">
        <title>The cavefish genome reveals candidate genes for eye loss.</title>
        <authorList>
            <person name="McGaugh S.E."/>
            <person name="Gross J.B."/>
            <person name="Aken B."/>
            <person name="Blin M."/>
            <person name="Borowsky R."/>
            <person name="Chalopin D."/>
            <person name="Hinaux H."/>
            <person name="Jeffery W.R."/>
            <person name="Keene A."/>
            <person name="Ma L."/>
            <person name="Minx P."/>
            <person name="Murphy D."/>
            <person name="O'Quin K.E."/>
            <person name="Retaux S."/>
            <person name="Rohner N."/>
            <person name="Searle S.M."/>
            <person name="Stahl B.A."/>
            <person name="Tabin C."/>
            <person name="Volff J.N."/>
            <person name="Yoshizawa M."/>
            <person name="Warren W.C."/>
        </authorList>
    </citation>
    <scope>NUCLEOTIDE SEQUENCE [LARGE SCALE GENOMIC DNA]</scope>
    <source>
        <strain evidence="4">female</strain>
    </source>
</reference>
<feature type="region of interest" description="Disordered" evidence="1">
    <location>
        <begin position="55"/>
        <end position="108"/>
    </location>
</feature>
<feature type="compositionally biased region" description="Basic and acidic residues" evidence="1">
    <location>
        <begin position="135"/>
        <end position="154"/>
    </location>
</feature>
<dbReference type="InParanoid" id="A0A3B1K1J3"/>
<dbReference type="Pfam" id="PF04360">
    <property type="entry name" value="Serglycin"/>
    <property type="match status" value="1"/>
</dbReference>
<proteinExistence type="predicted"/>
<reference evidence="3" key="4">
    <citation type="submission" date="2025-09" db="UniProtKB">
        <authorList>
            <consortium name="Ensembl"/>
        </authorList>
    </citation>
    <scope>IDENTIFICATION</scope>
</reference>
<evidence type="ECO:0008006" key="5">
    <source>
        <dbReference type="Google" id="ProtNLM"/>
    </source>
</evidence>
<dbReference type="InterPro" id="IPR007455">
    <property type="entry name" value="Serglycin"/>
</dbReference>
<reference evidence="4" key="1">
    <citation type="submission" date="2013-03" db="EMBL/GenBank/DDBJ databases">
        <authorList>
            <person name="Jeffery W."/>
            <person name="Warren W."/>
            <person name="Wilson R.K."/>
        </authorList>
    </citation>
    <scope>NUCLEOTIDE SEQUENCE</scope>
    <source>
        <strain evidence="4">female</strain>
    </source>
</reference>
<evidence type="ECO:0000256" key="1">
    <source>
        <dbReference type="SAM" id="MobiDB-lite"/>
    </source>
</evidence>
<dbReference type="FunCoup" id="A0A3B1K1J3">
    <property type="interactions" value="3"/>
</dbReference>
<dbReference type="OMA" id="NANCVTQ"/>
<dbReference type="AlphaFoldDB" id="A0A3B1K1J3"/>
<reference evidence="3" key="3">
    <citation type="submission" date="2025-08" db="UniProtKB">
        <authorList>
            <consortium name="Ensembl"/>
        </authorList>
    </citation>
    <scope>IDENTIFICATION</scope>
</reference>
<evidence type="ECO:0000313" key="4">
    <source>
        <dbReference type="Proteomes" id="UP000018467"/>
    </source>
</evidence>
<feature type="chain" id="PRO_5017463047" description="Serglycin" evidence="2">
    <location>
        <begin position="24"/>
        <end position="154"/>
    </location>
</feature>
<protein>
    <recommendedName>
        <fullName evidence="5">Serglycin</fullName>
    </recommendedName>
</protein>
<dbReference type="KEGG" id="amex:103046092"/>
<keyword evidence="2" id="KW-0732">Signal</keyword>
<sequence>MRFYQRIAFVLLLVYLFEDNVLGAPAQGRYNWVTCKPDSKNANCIQKQGPLIDISGASQRLPPSATKDIVPVERDEDTPETETEEQSGESSGDLDLAEKKQDWMDDGPVKMVRQVEDPFLEEASGEVDIENFVFPERKEPKLSPEDLKEDNMIQ</sequence>
<dbReference type="STRING" id="7994.ENSAMXP00000047955"/>
<dbReference type="GeneTree" id="ENSGT00940000178989"/>
<evidence type="ECO:0000256" key="2">
    <source>
        <dbReference type="SAM" id="SignalP"/>
    </source>
</evidence>
<feature type="compositionally biased region" description="Acidic residues" evidence="1">
    <location>
        <begin position="74"/>
        <end position="87"/>
    </location>
</feature>